<dbReference type="CDD" id="cd00161">
    <property type="entry name" value="beta-trefoil_Ricin-like"/>
    <property type="match status" value="1"/>
</dbReference>
<dbReference type="Proteomes" id="UP000663877">
    <property type="component" value="Unassembled WGS sequence"/>
</dbReference>
<dbReference type="AlphaFoldDB" id="A0A814XD77"/>
<keyword evidence="1" id="KW-0732">Signal</keyword>
<dbReference type="Proteomes" id="UP000663832">
    <property type="component" value="Unassembled WGS sequence"/>
</dbReference>
<feature type="domain" description="Ricin B lectin" evidence="2">
    <location>
        <begin position="83"/>
        <end position="161"/>
    </location>
</feature>
<organism evidence="3 6">
    <name type="scientific">Adineta steineri</name>
    <dbReference type="NCBI Taxonomy" id="433720"/>
    <lineage>
        <taxon>Eukaryota</taxon>
        <taxon>Metazoa</taxon>
        <taxon>Spiralia</taxon>
        <taxon>Gnathifera</taxon>
        <taxon>Rotifera</taxon>
        <taxon>Eurotatoria</taxon>
        <taxon>Bdelloidea</taxon>
        <taxon>Adinetida</taxon>
        <taxon>Adinetidae</taxon>
        <taxon>Adineta</taxon>
    </lineage>
</organism>
<sequence length="187" mass="21712">MVSQWFAVLMLLPFLQLAFTRVIGLNEHFDGEDVKEDRFGIATSYVYRLTNKYLGPDLTFVSIVGYMEDGVKMDSIHDYGTEYWRFIRLGDNKYRILNFVDDSTALDIHNDKMRNKVHMSKIGDFSGQYWHLTHLKDGSFRLSNDFSGRNMALDVVGRTHNLTMSTTAVDYLGQHWIFTKAGKYLKD</sequence>
<keyword evidence="5" id="KW-1185">Reference proteome</keyword>
<feature type="chain" id="PRO_5035685724" description="Ricin B lectin domain-containing protein" evidence="1">
    <location>
        <begin position="21"/>
        <end position="187"/>
    </location>
</feature>
<dbReference type="EMBL" id="CAJNOI010000260">
    <property type="protein sequence ID" value="CAF1214738.1"/>
    <property type="molecule type" value="Genomic_DNA"/>
</dbReference>
<dbReference type="EMBL" id="CAJNOM010000559">
    <property type="protein sequence ID" value="CAF1500501.1"/>
    <property type="molecule type" value="Genomic_DNA"/>
</dbReference>
<comment type="caution">
    <text evidence="3">The sequence shown here is derived from an EMBL/GenBank/DDBJ whole genome shotgun (WGS) entry which is preliminary data.</text>
</comment>
<evidence type="ECO:0000313" key="5">
    <source>
        <dbReference type="Proteomes" id="UP000663832"/>
    </source>
</evidence>
<evidence type="ECO:0000313" key="3">
    <source>
        <dbReference type="EMBL" id="CAF1214738.1"/>
    </source>
</evidence>
<reference evidence="3" key="1">
    <citation type="submission" date="2021-02" db="EMBL/GenBank/DDBJ databases">
        <authorList>
            <person name="Nowell W R."/>
        </authorList>
    </citation>
    <scope>NUCLEOTIDE SEQUENCE</scope>
</reference>
<accession>A0A814XD77</accession>
<dbReference type="Pfam" id="PF14200">
    <property type="entry name" value="RicinB_lectin_2"/>
    <property type="match status" value="1"/>
</dbReference>
<dbReference type="OrthoDB" id="9986966at2759"/>
<dbReference type="Gene3D" id="2.80.10.50">
    <property type="match status" value="1"/>
</dbReference>
<proteinExistence type="predicted"/>
<evidence type="ECO:0000256" key="1">
    <source>
        <dbReference type="SAM" id="SignalP"/>
    </source>
</evidence>
<dbReference type="SUPFAM" id="SSF50370">
    <property type="entry name" value="Ricin B-like lectins"/>
    <property type="match status" value="1"/>
</dbReference>
<evidence type="ECO:0000313" key="4">
    <source>
        <dbReference type="EMBL" id="CAF1500501.1"/>
    </source>
</evidence>
<protein>
    <recommendedName>
        <fullName evidence="2">Ricin B lectin domain-containing protein</fullName>
    </recommendedName>
</protein>
<gene>
    <name evidence="3" type="ORF">BJG266_LOCUS27639</name>
    <name evidence="4" type="ORF">QVE165_LOCUS43473</name>
</gene>
<dbReference type="InterPro" id="IPR000772">
    <property type="entry name" value="Ricin_B_lectin"/>
</dbReference>
<evidence type="ECO:0000259" key="2">
    <source>
        <dbReference type="Pfam" id="PF14200"/>
    </source>
</evidence>
<dbReference type="InterPro" id="IPR035992">
    <property type="entry name" value="Ricin_B-like_lectins"/>
</dbReference>
<name>A0A814XD77_9BILA</name>
<feature type="signal peptide" evidence="1">
    <location>
        <begin position="1"/>
        <end position="20"/>
    </location>
</feature>
<evidence type="ECO:0000313" key="6">
    <source>
        <dbReference type="Proteomes" id="UP000663877"/>
    </source>
</evidence>